<evidence type="ECO:0000313" key="2">
    <source>
        <dbReference type="Proteomes" id="UP001642484"/>
    </source>
</evidence>
<gene>
    <name evidence="1" type="ORF">CCMP2556_LOCUS7519</name>
</gene>
<reference evidence="1 2" key="1">
    <citation type="submission" date="2024-02" db="EMBL/GenBank/DDBJ databases">
        <authorList>
            <person name="Chen Y."/>
            <person name="Shah S."/>
            <person name="Dougan E. K."/>
            <person name="Thang M."/>
            <person name="Chan C."/>
        </authorList>
    </citation>
    <scope>NUCLEOTIDE SEQUENCE [LARGE SCALE GENOMIC DNA]</scope>
</reference>
<dbReference type="EMBL" id="CAXAMN010003335">
    <property type="protein sequence ID" value="CAK9004039.1"/>
    <property type="molecule type" value="Genomic_DNA"/>
</dbReference>
<accession>A0ABP0IN75</accession>
<name>A0ABP0IN75_9DINO</name>
<organism evidence="1 2">
    <name type="scientific">Durusdinium trenchii</name>
    <dbReference type="NCBI Taxonomy" id="1381693"/>
    <lineage>
        <taxon>Eukaryota</taxon>
        <taxon>Sar</taxon>
        <taxon>Alveolata</taxon>
        <taxon>Dinophyceae</taxon>
        <taxon>Suessiales</taxon>
        <taxon>Symbiodiniaceae</taxon>
        <taxon>Durusdinium</taxon>
    </lineage>
</organism>
<keyword evidence="2" id="KW-1185">Reference proteome</keyword>
<comment type="caution">
    <text evidence="1">The sequence shown here is derived from an EMBL/GenBank/DDBJ whole genome shotgun (WGS) entry which is preliminary data.</text>
</comment>
<evidence type="ECO:0008006" key="3">
    <source>
        <dbReference type="Google" id="ProtNLM"/>
    </source>
</evidence>
<evidence type="ECO:0000313" key="1">
    <source>
        <dbReference type="EMBL" id="CAK9004039.1"/>
    </source>
</evidence>
<dbReference type="Proteomes" id="UP001642484">
    <property type="component" value="Unassembled WGS sequence"/>
</dbReference>
<proteinExistence type="predicted"/>
<sequence>MAQQILVPVLQRTLAEYLEVTDHTVDLRRGEIALAQVALRKQHVADGLEISGQVGRIFARWSWSGLLTRPIQIEVMDLSLRLSCVDGISDSKDAPAAAALDQPSNNFLERMKRKVMDQLQVTVSNVHLRVEGRTPVSRTSMTPGQLPVAGLVLQKFSIETEDSTLQQTVTFDHASLYLEHVTPTIAPSFQTPNDSAAWLTKEAVSPRCVARRRAGRRFVDWKGLDLQFELNDMKLQWTRRQLLMLMSLLGDFCGSSQEVVEREGPAASAGEDFFECEEEPAPAVEKPSRPSWSNWFRSWLHEGAEVGEELPSSLEESEVKMLMEETTLKDADELTMSILMTGLEMHAIESCLKCWLGGRMNLKVQELDSWDLNLDVTECALLETGAAVPGAEQVHVGHAIAGPQSSEPIVIKAQRGAENLLNLSSPTMDLHLTPKLCRSLVWLSTAMTNALPESECGGSTDWQVTWKLPLALHVGQPWQLRSLVSNCCMSGSYQKDFCSGEVLMTINLDGREILEPFHLEFQRSMASTSSPWRVAAQQLTGTCEVSELVSVVRMVKSIMNEVCHTSTSIPTENLPNPPELAEVAEVQVALPHNSSPDLLIFSLGEVAWRLNDPLLKASFVLKADALGLQLGTKMTQASLEMAAIQMHLAEVNCGCVELAKPWLQCELEGARSSLHVQGQLRVEDPSAEDAAISCQPFRCDISKYADVSPTRIEVSVRCAGVRVNSTESYLLRCKLAVDFWVDLTSALFIDPFLLEERPFGFRIQDGCIAEESSYRDGLLDGCLVVGLEPPAEDLPRDLLERSTPVVLLVERTPEKYDFKVTVSALELHATQISLEQTTKVPVVLANSKLQFQESCVHSPHTSWGDLGEKVSRHYVEQAIEALPKLFCNLSVCGRNLFGAAASSAGCSLAMLRFGGMATGAAAGTLAEGLVMATRAAVAKGKEIRDGKDGYQFGDFTKGLLRLSHERGRHILGTYDDTGGAAKAAAVGSVSGVCSYAYQTSAVSSTLGAALGGTVGAPLGMVGVSAGMAAGSTAARRVSQGVSQCGTKVQKMVSSAVAEGKTARGDAEGQYRLGDFTSGVLAAGREARGANEGSRGYKPGDFTRGLFSKLRK</sequence>
<protein>
    <recommendedName>
        <fullName evidence="3">Autophagy-related protein 2</fullName>
    </recommendedName>
</protein>